<proteinExistence type="predicted"/>
<evidence type="ECO:0000313" key="1">
    <source>
        <dbReference type="EMBL" id="MFC6202568.1"/>
    </source>
</evidence>
<evidence type="ECO:0000313" key="2">
    <source>
        <dbReference type="Proteomes" id="UP001596171"/>
    </source>
</evidence>
<dbReference type="Proteomes" id="UP001596171">
    <property type="component" value="Unassembled WGS sequence"/>
</dbReference>
<name>A0ABW1SMK6_9LACO</name>
<protein>
    <submittedName>
        <fullName evidence="1">Uncharacterized protein</fullName>
    </submittedName>
</protein>
<comment type="caution">
    <text evidence="1">The sequence shown here is derived from an EMBL/GenBank/DDBJ whole genome shotgun (WGS) entry which is preliminary data.</text>
</comment>
<organism evidence="1 2">
    <name type="scientific">Lactiplantibacillus nangangensis</name>
    <dbReference type="NCBI Taxonomy" id="2559917"/>
    <lineage>
        <taxon>Bacteria</taxon>
        <taxon>Bacillati</taxon>
        <taxon>Bacillota</taxon>
        <taxon>Bacilli</taxon>
        <taxon>Lactobacillales</taxon>
        <taxon>Lactobacillaceae</taxon>
        <taxon>Lactiplantibacillus</taxon>
    </lineage>
</organism>
<reference evidence="2" key="1">
    <citation type="journal article" date="2019" name="Int. J. Syst. Evol. Microbiol.">
        <title>The Global Catalogue of Microorganisms (GCM) 10K type strain sequencing project: providing services to taxonomists for standard genome sequencing and annotation.</title>
        <authorList>
            <consortium name="The Broad Institute Genomics Platform"/>
            <consortium name="The Broad Institute Genome Sequencing Center for Infectious Disease"/>
            <person name="Wu L."/>
            <person name="Ma J."/>
        </authorList>
    </citation>
    <scope>NUCLEOTIDE SEQUENCE [LARGE SCALE GENOMIC DNA]</scope>
    <source>
        <strain evidence="2">CCM 8930</strain>
    </source>
</reference>
<dbReference type="EMBL" id="JBHSSE010000024">
    <property type="protein sequence ID" value="MFC6202568.1"/>
    <property type="molecule type" value="Genomic_DNA"/>
</dbReference>
<gene>
    <name evidence="1" type="ORF">ACFP1L_11910</name>
</gene>
<keyword evidence="2" id="KW-1185">Reference proteome</keyword>
<accession>A0ABW1SMK6</accession>
<sequence>MAQGQIWQFFDYFARKIKRETHVGYLCRVTALYGSTCSVQPIDLDNGSKRSLLIDVWIPKHCRDDVKVGASVAVSFFDRDVSDAGVGATHDIENGSDRLHSVNDAYITGVF</sequence>
<dbReference type="RefSeq" id="WP_137616582.1">
    <property type="nucleotide sequence ID" value="NZ_BJDI01000010.1"/>
</dbReference>